<accession>A0AAX4KLI1</accession>
<protein>
    <submittedName>
        <fullName evidence="1">Uncharacterized protein</fullName>
    </submittedName>
</protein>
<dbReference type="SUPFAM" id="SSF56112">
    <property type="entry name" value="Protein kinase-like (PK-like)"/>
    <property type="match status" value="1"/>
</dbReference>
<dbReference type="EMBL" id="CP144089">
    <property type="protein sequence ID" value="WWD07341.1"/>
    <property type="molecule type" value="Genomic_DNA"/>
</dbReference>
<reference evidence="1 2" key="1">
    <citation type="submission" date="2024-01" db="EMBL/GenBank/DDBJ databases">
        <title>Comparative genomics of Cryptococcus and Kwoniella reveals pathogenesis evolution and contrasting modes of karyotype evolution via chromosome fusion or intercentromeric recombination.</title>
        <authorList>
            <person name="Coelho M.A."/>
            <person name="David-Palma M."/>
            <person name="Shea T."/>
            <person name="Bowers K."/>
            <person name="McGinley-Smith S."/>
            <person name="Mohammad A.W."/>
            <person name="Gnirke A."/>
            <person name="Yurkov A.M."/>
            <person name="Nowrousian M."/>
            <person name="Sun S."/>
            <person name="Cuomo C.A."/>
            <person name="Heitman J."/>
        </authorList>
    </citation>
    <scope>NUCLEOTIDE SEQUENCE [LARGE SCALE GENOMIC DNA]</scope>
    <source>
        <strain evidence="1 2">PYCC6329</strain>
    </source>
</reference>
<gene>
    <name evidence="1" type="ORF">V865_005439</name>
</gene>
<organism evidence="1 2">
    <name type="scientific">Kwoniella europaea PYCC6329</name>
    <dbReference type="NCBI Taxonomy" id="1423913"/>
    <lineage>
        <taxon>Eukaryota</taxon>
        <taxon>Fungi</taxon>
        <taxon>Dikarya</taxon>
        <taxon>Basidiomycota</taxon>
        <taxon>Agaricomycotina</taxon>
        <taxon>Tremellomycetes</taxon>
        <taxon>Tremellales</taxon>
        <taxon>Cryptococcaceae</taxon>
        <taxon>Kwoniella</taxon>
    </lineage>
</organism>
<dbReference type="KEGG" id="ker:91104240"/>
<dbReference type="Gene3D" id="1.10.510.10">
    <property type="entry name" value="Transferase(Phosphotransferase) domain 1"/>
    <property type="match status" value="1"/>
</dbReference>
<evidence type="ECO:0000313" key="1">
    <source>
        <dbReference type="EMBL" id="WWD07341.1"/>
    </source>
</evidence>
<proteinExistence type="predicted"/>
<evidence type="ECO:0000313" key="2">
    <source>
        <dbReference type="Proteomes" id="UP001358614"/>
    </source>
</evidence>
<name>A0AAX4KLI1_9TREE</name>
<dbReference type="Proteomes" id="UP001358614">
    <property type="component" value="Chromosome 1"/>
</dbReference>
<dbReference type="RefSeq" id="XP_066085308.1">
    <property type="nucleotide sequence ID" value="XM_066229211.1"/>
</dbReference>
<sequence length="126" mass="15384">MDTAIPFTSYIERNDTITPYPQTRDETVMPRVQVKEERMHQYDLLIRQIEIFKDMRYDEWPCDEPLWSEWSEEGLEFIDDLLHPDPIHRIQSLTAHDHPWLTNNRDELEEIYQKVLVKGEMIRWLL</sequence>
<keyword evidence="2" id="KW-1185">Reference proteome</keyword>
<dbReference type="AlphaFoldDB" id="A0AAX4KLI1"/>
<dbReference type="InterPro" id="IPR011009">
    <property type="entry name" value="Kinase-like_dom_sf"/>
</dbReference>
<dbReference type="GeneID" id="91104240"/>